<reference evidence="2" key="1">
    <citation type="submission" date="2022-10" db="EMBL/GenBank/DDBJ databases">
        <authorList>
            <person name="Chen Y."/>
            <person name="Dougan E. K."/>
            <person name="Chan C."/>
            <person name="Rhodes N."/>
            <person name="Thang M."/>
        </authorList>
    </citation>
    <scope>NUCLEOTIDE SEQUENCE</scope>
</reference>
<dbReference type="EMBL" id="CAMXCT030006512">
    <property type="protein sequence ID" value="CAL4802394.1"/>
    <property type="molecule type" value="Genomic_DNA"/>
</dbReference>
<protein>
    <submittedName>
        <fullName evidence="2">Uncharacterized protein</fullName>
    </submittedName>
</protein>
<evidence type="ECO:0000313" key="2">
    <source>
        <dbReference type="EMBL" id="CAI4015082.1"/>
    </source>
</evidence>
<gene>
    <name evidence="2" type="ORF">C1SCF055_LOCUS39935</name>
</gene>
<accession>A0A9P1DR30</accession>
<feature type="region of interest" description="Disordered" evidence="1">
    <location>
        <begin position="36"/>
        <end position="61"/>
    </location>
</feature>
<dbReference type="EMBL" id="CAMXCT020006512">
    <property type="protein sequence ID" value="CAL1168457.1"/>
    <property type="molecule type" value="Genomic_DNA"/>
</dbReference>
<name>A0A9P1DR30_9DINO</name>
<keyword evidence="4" id="KW-1185">Reference proteome</keyword>
<reference evidence="3" key="2">
    <citation type="submission" date="2024-04" db="EMBL/GenBank/DDBJ databases">
        <authorList>
            <person name="Chen Y."/>
            <person name="Shah S."/>
            <person name="Dougan E. K."/>
            <person name="Thang M."/>
            <person name="Chan C."/>
        </authorList>
    </citation>
    <scope>NUCLEOTIDE SEQUENCE [LARGE SCALE GENOMIC DNA]</scope>
</reference>
<evidence type="ECO:0000313" key="4">
    <source>
        <dbReference type="Proteomes" id="UP001152797"/>
    </source>
</evidence>
<dbReference type="Proteomes" id="UP001152797">
    <property type="component" value="Unassembled WGS sequence"/>
</dbReference>
<comment type="caution">
    <text evidence="2">The sequence shown here is derived from an EMBL/GenBank/DDBJ whole genome shotgun (WGS) entry which is preliminary data.</text>
</comment>
<evidence type="ECO:0000313" key="3">
    <source>
        <dbReference type="EMBL" id="CAL1168457.1"/>
    </source>
</evidence>
<dbReference type="EMBL" id="CAMXCT010006512">
    <property type="protein sequence ID" value="CAI4015082.1"/>
    <property type="molecule type" value="Genomic_DNA"/>
</dbReference>
<organism evidence="2">
    <name type="scientific">Cladocopium goreaui</name>
    <dbReference type="NCBI Taxonomy" id="2562237"/>
    <lineage>
        <taxon>Eukaryota</taxon>
        <taxon>Sar</taxon>
        <taxon>Alveolata</taxon>
        <taxon>Dinophyceae</taxon>
        <taxon>Suessiales</taxon>
        <taxon>Symbiodiniaceae</taxon>
        <taxon>Cladocopium</taxon>
    </lineage>
</organism>
<proteinExistence type="predicted"/>
<dbReference type="OrthoDB" id="422522at2759"/>
<evidence type="ECO:0000256" key="1">
    <source>
        <dbReference type="SAM" id="MobiDB-lite"/>
    </source>
</evidence>
<sequence>MAMAKAGLMPHEKKLLESQELVEVSHKGASSILLEAPQLGVQDPAEGQGRSPAEADEGHETEEMVSVYRHMSDKEAAYLLEHSILPDTQPYQTIVVGEEGYEYCKKYFTGKKKVTPPVTTIVEFQCPKTLVEELFAMQWKIEDGARSHGLGDKGGKGLPLFNDSLRSSSTSWRVVFVKRPRR</sequence>
<dbReference type="AlphaFoldDB" id="A0A9P1DR30"/>